<dbReference type="InterPro" id="IPR006312">
    <property type="entry name" value="TatA/E"/>
</dbReference>
<dbReference type="STRING" id="2309.CF15_05305"/>
<keyword evidence="5 9" id="KW-0653">Protein transport</keyword>
<comment type="subcellular location">
    <subcellularLocation>
        <location evidence="1 9">Cell membrane</location>
        <topology evidence="1 9">Single-pass membrane protein</topology>
    </subcellularLocation>
</comment>
<keyword evidence="4 9" id="KW-0812">Transmembrane</keyword>
<dbReference type="Gene3D" id="1.20.5.3310">
    <property type="match status" value="1"/>
</dbReference>
<evidence type="ECO:0000256" key="6">
    <source>
        <dbReference type="ARBA" id="ARBA00022989"/>
    </source>
</evidence>
<keyword evidence="12" id="KW-1185">Reference proteome</keyword>
<keyword evidence="6 9" id="KW-1133">Transmembrane helix</keyword>
<dbReference type="HAMAP" id="MF_00236">
    <property type="entry name" value="TatA_E"/>
    <property type="match status" value="1"/>
</dbReference>
<comment type="subunit">
    <text evidence="9">Forms a complex with TatC.</text>
</comment>
<comment type="similarity">
    <text evidence="9">Belongs to the TatA/E family.</text>
</comment>
<keyword evidence="8 9" id="KW-0472">Membrane</keyword>
<evidence type="ECO:0000256" key="2">
    <source>
        <dbReference type="ARBA" id="ARBA00022448"/>
    </source>
</evidence>
<dbReference type="NCBIfam" id="TIGR01411">
    <property type="entry name" value="tatAE"/>
    <property type="match status" value="1"/>
</dbReference>
<evidence type="ECO:0000256" key="4">
    <source>
        <dbReference type="ARBA" id="ARBA00022692"/>
    </source>
</evidence>
<reference evidence="11 12" key="1">
    <citation type="submission" date="2015-11" db="EMBL/GenBank/DDBJ databases">
        <title>Genome sequence of Pyrodictium occultum PL-19, a marine hyperthermophilic archaeon isolated from Volcano, Italy.</title>
        <authorList>
            <person name="Utturkar S."/>
            <person name="Huber H."/>
            <person name="Leptihn S."/>
            <person name="Brown S."/>
            <person name="Stetter K.O."/>
            <person name="Podar M."/>
        </authorList>
    </citation>
    <scope>NUCLEOTIDE SEQUENCE [LARGE SCALE GENOMIC DNA]</scope>
    <source>
        <strain evidence="11 12">PL-19</strain>
    </source>
</reference>
<evidence type="ECO:0000313" key="12">
    <source>
        <dbReference type="Proteomes" id="UP000053352"/>
    </source>
</evidence>
<proteinExistence type="inferred from homology"/>
<comment type="caution">
    <text evidence="11">The sequence shown here is derived from an EMBL/GenBank/DDBJ whole genome shotgun (WGS) entry which is preliminary data.</text>
</comment>
<organism evidence="11 12">
    <name type="scientific">Pyrodictium occultum</name>
    <dbReference type="NCBI Taxonomy" id="2309"/>
    <lineage>
        <taxon>Archaea</taxon>
        <taxon>Thermoproteota</taxon>
        <taxon>Thermoprotei</taxon>
        <taxon>Desulfurococcales</taxon>
        <taxon>Pyrodictiaceae</taxon>
        <taxon>Pyrodictium</taxon>
    </lineage>
</organism>
<dbReference type="PANTHER" id="PTHR42982">
    <property type="entry name" value="SEC-INDEPENDENT PROTEIN TRANSLOCASE PROTEIN TATA"/>
    <property type="match status" value="1"/>
</dbReference>
<dbReference type="GO" id="GO:0033281">
    <property type="term" value="C:TAT protein transport complex"/>
    <property type="evidence" value="ECO:0007669"/>
    <property type="project" value="UniProtKB-UniRule"/>
</dbReference>
<sequence length="130" mass="13952">MFDAFQGMEWVIILLVILLIFGPSKLPQLARGLGQAVYEFRRASQGLLEEDQGGKPPQKSAGGVSGSKSGGQGSALSNIDDETLRRLAERLGVKDADKKDRGKLIEEIVAEAKKKGLLDEIKTEAQQGSG</sequence>
<protein>
    <recommendedName>
        <fullName evidence="9">Sec-independent protein translocase protein TatA</fullName>
    </recommendedName>
</protein>
<evidence type="ECO:0000256" key="9">
    <source>
        <dbReference type="HAMAP-Rule" id="MF_00236"/>
    </source>
</evidence>
<evidence type="ECO:0000256" key="10">
    <source>
        <dbReference type="SAM" id="MobiDB-lite"/>
    </source>
</evidence>
<dbReference type="Pfam" id="PF02416">
    <property type="entry name" value="TatA_B_E"/>
    <property type="match status" value="1"/>
</dbReference>
<evidence type="ECO:0000256" key="8">
    <source>
        <dbReference type="ARBA" id="ARBA00023136"/>
    </source>
</evidence>
<feature type="region of interest" description="Disordered" evidence="10">
    <location>
        <begin position="48"/>
        <end position="81"/>
    </location>
</feature>
<dbReference type="EMBL" id="LNTB01000001">
    <property type="protein sequence ID" value="KSW12179.1"/>
    <property type="molecule type" value="Genomic_DNA"/>
</dbReference>
<dbReference type="AlphaFoldDB" id="A0A0V8RVW7"/>
<dbReference type="GO" id="GO:0008320">
    <property type="term" value="F:protein transmembrane transporter activity"/>
    <property type="evidence" value="ECO:0007669"/>
    <property type="project" value="UniProtKB-UniRule"/>
</dbReference>
<feature type="compositionally biased region" description="Gly residues" evidence="10">
    <location>
        <begin position="63"/>
        <end position="73"/>
    </location>
</feature>
<dbReference type="InterPro" id="IPR003369">
    <property type="entry name" value="TatA/B/E"/>
</dbReference>
<gene>
    <name evidence="9" type="primary">tatA</name>
    <name evidence="11" type="ORF">CF15_05305</name>
</gene>
<accession>A0A0V8RVW7</accession>
<keyword evidence="3 9" id="KW-1003">Cell membrane</keyword>
<comment type="function">
    <text evidence="9">Part of the twin-arginine translocation (Tat) system that transports large folded proteins containing a characteristic twin-arginine motif in their signal peptide across membranes. TatA could form the protein-conducting channel of the Tat system.</text>
</comment>
<evidence type="ECO:0000313" key="11">
    <source>
        <dbReference type="EMBL" id="KSW12179.1"/>
    </source>
</evidence>
<evidence type="ECO:0000256" key="3">
    <source>
        <dbReference type="ARBA" id="ARBA00022475"/>
    </source>
</evidence>
<dbReference type="Proteomes" id="UP000053352">
    <property type="component" value="Unassembled WGS sequence"/>
</dbReference>
<dbReference type="GO" id="GO:0043953">
    <property type="term" value="P:protein transport by the Tat complex"/>
    <property type="evidence" value="ECO:0007669"/>
    <property type="project" value="UniProtKB-UniRule"/>
</dbReference>
<evidence type="ECO:0000256" key="7">
    <source>
        <dbReference type="ARBA" id="ARBA00023010"/>
    </source>
</evidence>
<keyword evidence="2 9" id="KW-0813">Transport</keyword>
<dbReference type="PANTHER" id="PTHR42982:SF1">
    <property type="entry name" value="SEC-INDEPENDENT PROTEIN TRANSLOCASE PROTEIN TATA"/>
    <property type="match status" value="1"/>
</dbReference>
<dbReference type="OrthoDB" id="28476at2157"/>
<dbReference type="RefSeq" id="WP_058370860.1">
    <property type="nucleotide sequence ID" value="NZ_LNTB01000001.1"/>
</dbReference>
<evidence type="ECO:0000256" key="1">
    <source>
        <dbReference type="ARBA" id="ARBA00004162"/>
    </source>
</evidence>
<keyword evidence="7 9" id="KW-0811">Translocation</keyword>
<name>A0A0V8RVW7_PYROC</name>
<evidence type="ECO:0000256" key="5">
    <source>
        <dbReference type="ARBA" id="ARBA00022927"/>
    </source>
</evidence>